<dbReference type="InterPro" id="IPR050989">
    <property type="entry name" value="Rap1_Ran_GAP"/>
</dbReference>
<feature type="compositionally biased region" description="Low complexity" evidence="2">
    <location>
        <begin position="305"/>
        <end position="321"/>
    </location>
</feature>
<evidence type="ECO:0000313" key="5">
    <source>
        <dbReference type="Proteomes" id="UP000270296"/>
    </source>
</evidence>
<dbReference type="PANTHER" id="PTHR15711:SF32">
    <property type="entry name" value="RAP GTPASE ACTIVATING PROTEIN 1, ISOFORM H"/>
    <property type="match status" value="1"/>
</dbReference>
<dbReference type="PROSITE" id="PS50085">
    <property type="entry name" value="RAPGAP"/>
    <property type="match status" value="1"/>
</dbReference>
<protein>
    <submittedName>
        <fullName evidence="6">Rap-GAP domain-containing protein</fullName>
    </submittedName>
</protein>
<reference evidence="6" key="1">
    <citation type="submission" date="2016-06" db="UniProtKB">
        <authorList>
            <consortium name="WormBaseParasite"/>
        </authorList>
    </citation>
    <scope>IDENTIFICATION</scope>
</reference>
<sequence>MQPVLSVDHWERVLALLRTAQSRRFLAFFLDLTENDTLLFLKTFRYHISYTLFRGRPFSPKEQVKEEEVFGNVAHSEAMDEFLNFLGTRVKLRDFKGYKGGLDTLYGQTGEESVYTKYKEREIMFHVSTLLPYSAGDSQQLQRKRHIGNDIVAIVFQDENTPFVPDMITSQFLHAYIIVQVVPSKDDVTYYKIAVAARDEVPFFGPPRSSPLFVKGQDFKNFLLSKLINAENACYKAKKFASLAERTRTSLLETLYYNLKHRSMEYCGSIGPTESLKNGNGNSSSGSLLSSVKKVIIGRNRSIPTSDTDTSDNSSSQTNTSRKWQSFMNKASSMPDARESCGRLSQVDKLPILTEEAAVQTCST</sequence>
<accession>A0A183J6W7</accession>
<evidence type="ECO:0000313" key="6">
    <source>
        <dbReference type="WBParaSite" id="SBAD_0001200201-mRNA-1"/>
    </source>
</evidence>
<dbReference type="EMBL" id="UZAM01016035">
    <property type="protein sequence ID" value="VDP41514.1"/>
    <property type="molecule type" value="Genomic_DNA"/>
</dbReference>
<dbReference type="GO" id="GO:0051056">
    <property type="term" value="P:regulation of small GTPase mediated signal transduction"/>
    <property type="evidence" value="ECO:0007669"/>
    <property type="project" value="InterPro"/>
</dbReference>
<dbReference type="PANTHER" id="PTHR15711">
    <property type="entry name" value="RAP GTPASE-ACTIVATING PROTEIN"/>
    <property type="match status" value="1"/>
</dbReference>
<dbReference type="Proteomes" id="UP000270296">
    <property type="component" value="Unassembled WGS sequence"/>
</dbReference>
<evidence type="ECO:0000256" key="1">
    <source>
        <dbReference type="ARBA" id="ARBA00022468"/>
    </source>
</evidence>
<reference evidence="4 5" key="2">
    <citation type="submission" date="2018-11" db="EMBL/GenBank/DDBJ databases">
        <authorList>
            <consortium name="Pathogen Informatics"/>
        </authorList>
    </citation>
    <scope>NUCLEOTIDE SEQUENCE [LARGE SCALE GENOMIC DNA]</scope>
</reference>
<keyword evidence="1" id="KW-0343">GTPase activation</keyword>
<keyword evidence="5" id="KW-1185">Reference proteome</keyword>
<feature type="region of interest" description="Disordered" evidence="2">
    <location>
        <begin position="300"/>
        <end position="324"/>
    </location>
</feature>
<evidence type="ECO:0000313" key="4">
    <source>
        <dbReference type="EMBL" id="VDP41514.1"/>
    </source>
</evidence>
<organism evidence="6">
    <name type="scientific">Soboliphyme baturini</name>
    <dbReference type="NCBI Taxonomy" id="241478"/>
    <lineage>
        <taxon>Eukaryota</taxon>
        <taxon>Metazoa</taxon>
        <taxon>Ecdysozoa</taxon>
        <taxon>Nematoda</taxon>
        <taxon>Enoplea</taxon>
        <taxon>Dorylaimia</taxon>
        <taxon>Dioctophymatida</taxon>
        <taxon>Dioctophymatoidea</taxon>
        <taxon>Soboliphymatidae</taxon>
        <taxon>Soboliphyme</taxon>
    </lineage>
</organism>
<dbReference type="OrthoDB" id="2499658at2759"/>
<dbReference type="InterPro" id="IPR000331">
    <property type="entry name" value="Rap/Ran_GAP_dom"/>
</dbReference>
<dbReference type="Gene3D" id="3.40.50.11210">
    <property type="entry name" value="Rap/Ran-GAP"/>
    <property type="match status" value="1"/>
</dbReference>
<dbReference type="Pfam" id="PF02145">
    <property type="entry name" value="Rap_GAP"/>
    <property type="match status" value="1"/>
</dbReference>
<dbReference type="GO" id="GO:0005737">
    <property type="term" value="C:cytoplasm"/>
    <property type="evidence" value="ECO:0007669"/>
    <property type="project" value="TreeGrafter"/>
</dbReference>
<feature type="domain" description="Rap-GAP" evidence="3">
    <location>
        <begin position="32"/>
        <end position="255"/>
    </location>
</feature>
<dbReference type="AlphaFoldDB" id="A0A183J6W7"/>
<evidence type="ECO:0000259" key="3">
    <source>
        <dbReference type="PROSITE" id="PS50085"/>
    </source>
</evidence>
<dbReference type="GO" id="GO:0005096">
    <property type="term" value="F:GTPase activator activity"/>
    <property type="evidence" value="ECO:0007669"/>
    <property type="project" value="UniProtKB-KW"/>
</dbReference>
<proteinExistence type="predicted"/>
<dbReference type="SUPFAM" id="SSF111347">
    <property type="entry name" value="Rap/Ran-GAP"/>
    <property type="match status" value="1"/>
</dbReference>
<gene>
    <name evidence="4" type="ORF">SBAD_LOCUS11615</name>
</gene>
<evidence type="ECO:0000256" key="2">
    <source>
        <dbReference type="SAM" id="MobiDB-lite"/>
    </source>
</evidence>
<name>A0A183J6W7_9BILA</name>
<dbReference type="WBParaSite" id="SBAD_0001200201-mRNA-1">
    <property type="protein sequence ID" value="SBAD_0001200201-mRNA-1"/>
    <property type="gene ID" value="SBAD_0001200201"/>
</dbReference>
<dbReference type="FunFam" id="3.40.50.11210:FF:000001">
    <property type="entry name" value="Ral GTPase-activating protein subunit alpha-1 isoform 1"/>
    <property type="match status" value="1"/>
</dbReference>
<dbReference type="InterPro" id="IPR035974">
    <property type="entry name" value="Rap/Ran-GAP_sf"/>
</dbReference>